<dbReference type="EMBL" id="CP058351">
    <property type="protein sequence ID" value="QLF71470.1"/>
    <property type="molecule type" value="Genomic_DNA"/>
</dbReference>
<dbReference type="CDD" id="cd06261">
    <property type="entry name" value="TM_PBP2"/>
    <property type="match status" value="1"/>
</dbReference>
<dbReference type="InterPro" id="IPR000515">
    <property type="entry name" value="MetI-like"/>
</dbReference>
<reference evidence="9 10" key="1">
    <citation type="submission" date="2020-06" db="EMBL/GenBank/DDBJ databases">
        <title>Genome sequence of Rhizobium sp strain ADMK78.</title>
        <authorList>
            <person name="Rahi P."/>
        </authorList>
    </citation>
    <scope>NUCLEOTIDE SEQUENCE [LARGE SCALE GENOMIC DNA]</scope>
    <source>
        <strain evidence="9 10">ADMK78</strain>
        <plasmid evidence="9 10">pPRADMK78_01</plasmid>
    </source>
</reference>
<dbReference type="InterPro" id="IPR035906">
    <property type="entry name" value="MetI-like_sf"/>
</dbReference>
<dbReference type="SUPFAM" id="SSF161098">
    <property type="entry name" value="MetI-like"/>
    <property type="match status" value="1"/>
</dbReference>
<evidence type="ECO:0000259" key="8">
    <source>
        <dbReference type="PROSITE" id="PS50928"/>
    </source>
</evidence>
<evidence type="ECO:0000313" key="9">
    <source>
        <dbReference type="EMBL" id="QLF71470.1"/>
    </source>
</evidence>
<dbReference type="InterPro" id="IPR045621">
    <property type="entry name" value="BPD_transp_1_N"/>
</dbReference>
<dbReference type="Proteomes" id="UP000308530">
    <property type="component" value="Plasmid pPRADMK78_01"/>
</dbReference>
<feature type="transmembrane region" description="Helical" evidence="7">
    <location>
        <begin position="106"/>
        <end position="131"/>
    </location>
</feature>
<dbReference type="RefSeq" id="WP_138287552.1">
    <property type="nucleotide sequence ID" value="NZ_CP058351.1"/>
</dbReference>
<feature type="transmembrane region" description="Helical" evidence="7">
    <location>
        <begin position="248"/>
        <end position="274"/>
    </location>
</feature>
<geneLocation type="plasmid" evidence="9 10">
    <name>pPRADMK78_01</name>
</geneLocation>
<evidence type="ECO:0000256" key="4">
    <source>
        <dbReference type="ARBA" id="ARBA00022692"/>
    </source>
</evidence>
<accession>A0ABX6QTE0</accession>
<keyword evidence="10" id="KW-1185">Reference proteome</keyword>
<evidence type="ECO:0000256" key="6">
    <source>
        <dbReference type="ARBA" id="ARBA00023136"/>
    </source>
</evidence>
<gene>
    <name evidence="9" type="ORF">FE840_017500</name>
</gene>
<feature type="transmembrane region" description="Helical" evidence="7">
    <location>
        <begin position="190"/>
        <end position="210"/>
    </location>
</feature>
<keyword evidence="9" id="KW-0614">Plasmid</keyword>
<dbReference type="Pfam" id="PF19300">
    <property type="entry name" value="BPD_transp_1_N"/>
    <property type="match status" value="1"/>
</dbReference>
<keyword evidence="5 7" id="KW-1133">Transmembrane helix</keyword>
<comment type="subcellular location">
    <subcellularLocation>
        <location evidence="1 7">Cell membrane</location>
        <topology evidence="1 7">Multi-pass membrane protein</topology>
    </subcellularLocation>
</comment>
<comment type="similarity">
    <text evidence="7">Belongs to the binding-protein-dependent transport system permease family.</text>
</comment>
<keyword evidence="6 7" id="KW-0472">Membrane</keyword>
<dbReference type="PANTHER" id="PTHR43163">
    <property type="entry name" value="DIPEPTIDE TRANSPORT SYSTEM PERMEASE PROTEIN DPPB-RELATED"/>
    <property type="match status" value="1"/>
</dbReference>
<dbReference type="PROSITE" id="PS50928">
    <property type="entry name" value="ABC_TM1"/>
    <property type="match status" value="1"/>
</dbReference>
<keyword evidence="3" id="KW-1003">Cell membrane</keyword>
<dbReference type="Gene3D" id="1.10.3720.10">
    <property type="entry name" value="MetI-like"/>
    <property type="match status" value="1"/>
</dbReference>
<protein>
    <submittedName>
        <fullName evidence="9">ABC transporter permease</fullName>
    </submittedName>
</protein>
<feature type="transmembrane region" description="Helical" evidence="7">
    <location>
        <begin position="138"/>
        <end position="164"/>
    </location>
</feature>
<sequence>MKGSTLGGYILRRLWQTVPVILGVVVVNFLLLQLAPGDLATVLAGEAGGASPEFIEAMRERFGQDQPVYIQLLYYMGNLLTLDLGYSFRQSAPVLDLLLERLGPTLLLMGATLVLSLSLGILMGLLSALWVRTWKDHVISIAAIIFYATPLFWVGLMLVLVFSIKLDWFPTSGMEDVVAFYEGWDRVVDIAHHLVLPTITLSLFYLALYARLMRASMLEQRGLDYVTTARAKGLTNSQITRRHVFRNALLPVVTMAGIQTGALLGGSVVVEAVFAWPGLGQLAYQSLFARDYNLLLGIFFLSACLVVLVNLLVDIIYVMLDPRIRIG</sequence>
<keyword evidence="4 7" id="KW-0812">Transmembrane</keyword>
<dbReference type="Pfam" id="PF00528">
    <property type="entry name" value="BPD_transp_1"/>
    <property type="match status" value="1"/>
</dbReference>
<keyword evidence="2 7" id="KW-0813">Transport</keyword>
<feature type="transmembrane region" description="Helical" evidence="7">
    <location>
        <begin position="14"/>
        <end position="32"/>
    </location>
</feature>
<organism evidence="9 10">
    <name type="scientific">Peteryoungia desertarenae</name>
    <dbReference type="NCBI Taxonomy" id="1813451"/>
    <lineage>
        <taxon>Bacteria</taxon>
        <taxon>Pseudomonadati</taxon>
        <taxon>Pseudomonadota</taxon>
        <taxon>Alphaproteobacteria</taxon>
        <taxon>Hyphomicrobiales</taxon>
        <taxon>Rhizobiaceae</taxon>
        <taxon>Peteryoungia</taxon>
    </lineage>
</organism>
<feature type="transmembrane region" description="Helical" evidence="7">
    <location>
        <begin position="294"/>
        <end position="320"/>
    </location>
</feature>
<feature type="domain" description="ABC transmembrane type-1" evidence="8">
    <location>
        <begin position="102"/>
        <end position="317"/>
    </location>
</feature>
<proteinExistence type="inferred from homology"/>
<evidence type="ECO:0000256" key="2">
    <source>
        <dbReference type="ARBA" id="ARBA00022448"/>
    </source>
</evidence>
<evidence type="ECO:0000256" key="3">
    <source>
        <dbReference type="ARBA" id="ARBA00022475"/>
    </source>
</evidence>
<evidence type="ECO:0000256" key="1">
    <source>
        <dbReference type="ARBA" id="ARBA00004651"/>
    </source>
</evidence>
<evidence type="ECO:0000313" key="10">
    <source>
        <dbReference type="Proteomes" id="UP000308530"/>
    </source>
</evidence>
<evidence type="ECO:0000256" key="7">
    <source>
        <dbReference type="RuleBase" id="RU363032"/>
    </source>
</evidence>
<evidence type="ECO:0000256" key="5">
    <source>
        <dbReference type="ARBA" id="ARBA00022989"/>
    </source>
</evidence>
<name>A0ABX6QTE0_9HYPH</name>
<dbReference type="PANTHER" id="PTHR43163:SF9">
    <property type="entry name" value="ABC TRANSPORTER PERMEASE PROTEIN"/>
    <property type="match status" value="1"/>
</dbReference>